<comment type="caution">
    <text evidence="1">The sequence shown here is derived from an EMBL/GenBank/DDBJ whole genome shotgun (WGS) entry which is preliminary data.</text>
</comment>
<protein>
    <submittedName>
        <fullName evidence="1">Uncharacterized protein</fullName>
    </submittedName>
</protein>
<dbReference type="EMBL" id="SRLO01000011">
    <property type="protein sequence ID" value="TNN87216.1"/>
    <property type="molecule type" value="Genomic_DNA"/>
</dbReference>
<dbReference type="AlphaFoldDB" id="A0A4Z2JAM5"/>
<name>A0A4Z2JAM5_9TELE</name>
<evidence type="ECO:0000313" key="1">
    <source>
        <dbReference type="EMBL" id="TNN87216.1"/>
    </source>
</evidence>
<gene>
    <name evidence="1" type="ORF">EYF80_002418</name>
</gene>
<accession>A0A4Z2JAM5</accession>
<sequence length="126" mass="14828">MFIQEDCRFIDCSAARRFSWTYEECDTHLQMCLRLLAWRVESSRRARTPHPSDGLIKHTEICSQAWKHEYSSERPGPLFGLVRQSLLLNFKVRKLLRKDQSRKPFGQFSQAWSTTAGARHLQTTQK</sequence>
<proteinExistence type="predicted"/>
<reference evidence="1 2" key="1">
    <citation type="submission" date="2019-03" db="EMBL/GenBank/DDBJ databases">
        <title>First draft genome of Liparis tanakae, snailfish: a comprehensive survey of snailfish specific genes.</title>
        <authorList>
            <person name="Kim W."/>
            <person name="Song I."/>
            <person name="Jeong J.-H."/>
            <person name="Kim D."/>
            <person name="Kim S."/>
            <person name="Ryu S."/>
            <person name="Song J.Y."/>
            <person name="Lee S.K."/>
        </authorList>
    </citation>
    <scope>NUCLEOTIDE SEQUENCE [LARGE SCALE GENOMIC DNA]</scope>
    <source>
        <tissue evidence="1">Muscle</tissue>
    </source>
</reference>
<dbReference type="Proteomes" id="UP000314294">
    <property type="component" value="Unassembled WGS sequence"/>
</dbReference>
<evidence type="ECO:0000313" key="2">
    <source>
        <dbReference type="Proteomes" id="UP000314294"/>
    </source>
</evidence>
<organism evidence="1 2">
    <name type="scientific">Liparis tanakae</name>
    <name type="common">Tanaka's snailfish</name>
    <dbReference type="NCBI Taxonomy" id="230148"/>
    <lineage>
        <taxon>Eukaryota</taxon>
        <taxon>Metazoa</taxon>
        <taxon>Chordata</taxon>
        <taxon>Craniata</taxon>
        <taxon>Vertebrata</taxon>
        <taxon>Euteleostomi</taxon>
        <taxon>Actinopterygii</taxon>
        <taxon>Neopterygii</taxon>
        <taxon>Teleostei</taxon>
        <taxon>Neoteleostei</taxon>
        <taxon>Acanthomorphata</taxon>
        <taxon>Eupercaria</taxon>
        <taxon>Perciformes</taxon>
        <taxon>Cottioidei</taxon>
        <taxon>Cottales</taxon>
        <taxon>Liparidae</taxon>
        <taxon>Liparis</taxon>
    </lineage>
</organism>
<keyword evidence="2" id="KW-1185">Reference proteome</keyword>